<evidence type="ECO:0000259" key="1">
    <source>
        <dbReference type="Pfam" id="PF16254"/>
    </source>
</evidence>
<accession>A0A0M0BRI2</accession>
<name>A0A0M0BRI2_9ARCH</name>
<dbReference type="Proteomes" id="UP000037210">
    <property type="component" value="Unassembled WGS sequence"/>
</dbReference>
<reference evidence="2 3" key="1">
    <citation type="submission" date="2015-06" db="EMBL/GenBank/DDBJ databases">
        <title>New insights into the roles of widespread benthic archaea in carbon and nitrogen cycling.</title>
        <authorList>
            <person name="Lazar C.S."/>
            <person name="Baker B.J."/>
            <person name="Seitz K.W."/>
            <person name="Hyde A.S."/>
            <person name="Dick G.J."/>
            <person name="Hinrichs K.-U."/>
            <person name="Teske A.P."/>
        </authorList>
    </citation>
    <scope>NUCLEOTIDE SEQUENCE [LARGE SCALE GENOMIC DNA]</scope>
    <source>
        <strain evidence="2">DG-45</strain>
    </source>
</reference>
<evidence type="ECO:0000313" key="3">
    <source>
        <dbReference type="Proteomes" id="UP000037210"/>
    </source>
</evidence>
<dbReference type="EMBL" id="LFWZ01000010">
    <property type="protein sequence ID" value="KON31208.1"/>
    <property type="molecule type" value="Genomic_DNA"/>
</dbReference>
<dbReference type="Gene3D" id="3.40.630.10">
    <property type="entry name" value="Zn peptidases"/>
    <property type="match status" value="1"/>
</dbReference>
<protein>
    <recommendedName>
        <fullName evidence="1">DUF4910 domain-containing protein</fullName>
    </recommendedName>
</protein>
<dbReference type="GO" id="GO:0008235">
    <property type="term" value="F:metalloexopeptidase activity"/>
    <property type="evidence" value="ECO:0007669"/>
    <property type="project" value="InterPro"/>
</dbReference>
<dbReference type="PATRIC" id="fig|1685127.3.peg.377"/>
<sequence length="688" mass="75390">MFKPIFERLEKEVSGEIALGLVSEISGYHRIQASPGIRAAVNHVVNALKGYGLDAEVREYPADGETYCWSGHLPREWSCRGAELRLTEPAEEARPLALWSETKLSIVERSFPTAGGNCEAEVVVLDKGEEEADYRGVDVSGKAVLTSGDVARVHDLAVERRGAAGVIYDGMRLYPPVRREGDLDDALERGRAGGWAGYEKPCFNFVLSSRKGRWLRRLVEAQRKARRVVKVQAKVDAHFYGGTIENAVAAIPGESGEEVVVVAHICHPQGYANDNASGCGAAMEAARALRRLIAAGELSRPRRTIRFTLVPEMTGSFAWLAENEGRIPGMVAAVNLDMVGEDQALCGGPFIVVRTPGAMPSFVNALMEAIYDEVKAEAESMSGARIPLFKHAVTPFSGGSDHYIYSDPSVGVPCVGLAQWPDKFYHTSFDTLDKVDPEMLRKAALMTATYAYFIADAGASEAVWLAAEVAARQRRDLIASVQRHITEAINAAECSEEPGRKLAEAQVELRRKIEYGLGRGVEAIRSVRRLGGDDPGYVAAEERLVAGFSAAVEAERKTAELSIDDYAEARGLAPPPRVRRRRLKRLEREAAGVIPRRLHRGPVSIGSYTHRPWVSGLPPEDRDALWKLGKEHRESGALGTPAQYWADGVRSLLEIADLVELETGRRDLEYLVGYFGLLRKMGLVEFVS</sequence>
<dbReference type="PANTHER" id="PTHR12147:SF26">
    <property type="entry name" value="PEPTIDASE M28 DOMAIN-CONTAINING PROTEIN"/>
    <property type="match status" value="1"/>
</dbReference>
<evidence type="ECO:0000313" key="2">
    <source>
        <dbReference type="EMBL" id="KON31208.1"/>
    </source>
</evidence>
<dbReference type="Pfam" id="PF16254">
    <property type="entry name" value="DUF4910"/>
    <property type="match status" value="1"/>
</dbReference>
<feature type="domain" description="DUF4910" evidence="1">
    <location>
        <begin position="73"/>
        <end position="446"/>
    </location>
</feature>
<dbReference type="InterPro" id="IPR045175">
    <property type="entry name" value="M28_fam"/>
</dbReference>
<dbReference type="GO" id="GO:0006508">
    <property type="term" value="P:proteolysis"/>
    <property type="evidence" value="ECO:0007669"/>
    <property type="project" value="InterPro"/>
</dbReference>
<dbReference type="PANTHER" id="PTHR12147">
    <property type="entry name" value="METALLOPEPTIDASE M28 FAMILY MEMBER"/>
    <property type="match status" value="1"/>
</dbReference>
<comment type="caution">
    <text evidence="2">The sequence shown here is derived from an EMBL/GenBank/DDBJ whole genome shotgun (WGS) entry which is preliminary data.</text>
</comment>
<dbReference type="InterPro" id="IPR032589">
    <property type="entry name" value="DUF4910"/>
</dbReference>
<dbReference type="SUPFAM" id="SSF53187">
    <property type="entry name" value="Zn-dependent exopeptidases"/>
    <property type="match status" value="1"/>
</dbReference>
<organism evidence="2 3">
    <name type="scientific">miscellaneous Crenarchaeota group-15 archaeon DG-45</name>
    <dbReference type="NCBI Taxonomy" id="1685127"/>
    <lineage>
        <taxon>Archaea</taxon>
        <taxon>Candidatus Bathyarchaeota</taxon>
        <taxon>MCG-15</taxon>
    </lineage>
</organism>
<dbReference type="AlphaFoldDB" id="A0A0M0BRI2"/>
<gene>
    <name evidence="2" type="ORF">AC482_01510</name>
</gene>
<proteinExistence type="predicted"/>